<feature type="coiled-coil region" evidence="5">
    <location>
        <begin position="88"/>
        <end position="133"/>
    </location>
</feature>
<comment type="caution">
    <text evidence="6">The sequence shown here is derived from an EMBL/GenBank/DDBJ whole genome shotgun (WGS) entry which is preliminary data.</text>
</comment>
<dbReference type="Proteomes" id="UP001159042">
    <property type="component" value="Unassembled WGS sequence"/>
</dbReference>
<dbReference type="InterPro" id="IPR033290">
    <property type="entry name" value="CCDC39"/>
</dbReference>
<sequence length="919" mass="108727">MDIEDILKRLGWEDGFQIPVANDENRGLEERLAKLSLRKNKAKNKLDRANSRLEGLKEHFKYITQENEQTQKLITAHKQQYEAVQNCYHLLRSERANVEHNMKKMARELEDLQRRQESKKMDLQKNMIKAERLKTETEWDAEALKAWEETLKKRDADIELIKKFSLEDSIKYNDLEARRQLLQMESNRKLKGLERLITDLRNNEMIIDRTGKVLKQQEIERDALVKQWKEAVKMLQHRDEDVIKAQEQIVCTQELIEKQKERLNEENGFLANEQRNNHELDLEMESLNALSSRMRRNYSDLTQELLIMNSELHGLKREVASSAQQLENERMKLKRQTETLEKKERMCIKFADDIIKLKQKLEEMKGSNINSAEKIRNIEKLIEAEDKMYNMYVSDTEKINGHMFRCDKVLKEQIAAGKQLEMDLNNAMLSCTQLRKHTRTQKKEIEKIKEVVYNMEFRIDEFESRLLKLECEHMAEGHSEEKEKEIDALEVTLVDHKAVQHTLQNQVDRLREEMNRLNTAIALDKEQMAILKEKCEQHLLENEISKKHIAMAKKSTQEKQVEENMMRLRLNQIEKDMRKEEKMIFTMEKLRLNLDQVMRERQIEINTNKMILQTKRRNLDEEKGRLRGEISIRRMKIDLFQKKYHIMLMSLGRDEDGRTFSMASFKIKYAQEKFMLQQRGDALDQKIKTAEREIVAMENTLKMVNLTNAAFKNSLAPVSDEDKEVQEMKILEEELLKLSNTLRQYKKDLAKKKDELQELQNQAKEKDTVKAKVRYDVTNLEDEYELIRKQETDKVEKLKRAECQVKRLLKKIGKKNISKYDRDFEIRVIKEGNKNVLQRLTEMCGFYPEMGPLINRYISEHNLSLPLKKTSWTSSSSSSSILISNSCSSNWQMSHSSRTTSSITLNEISTNKVDLSLNI</sequence>
<reference evidence="6 7" key="1">
    <citation type="journal article" date="2023" name="Insect Mol. Biol.">
        <title>Genome sequencing provides insights into the evolution of gene families encoding plant cell wall-degrading enzymes in longhorned beetles.</title>
        <authorList>
            <person name="Shin N.R."/>
            <person name="Okamura Y."/>
            <person name="Kirsch R."/>
            <person name="Pauchet Y."/>
        </authorList>
    </citation>
    <scope>NUCLEOTIDE SEQUENCE [LARGE SCALE GENOMIC DNA]</scope>
    <source>
        <strain evidence="6">EAD_L_NR</strain>
    </source>
</reference>
<protein>
    <recommendedName>
        <fullName evidence="2">Coiled-coil domain-containing protein 39</fullName>
    </recommendedName>
</protein>
<keyword evidence="3 5" id="KW-0175">Coiled coil</keyword>
<feature type="coiled-coil region" evidence="5">
    <location>
        <begin position="680"/>
        <end position="801"/>
    </location>
</feature>
<dbReference type="EMBL" id="JANEYG010000044">
    <property type="protein sequence ID" value="KAJ8916181.1"/>
    <property type="molecule type" value="Genomic_DNA"/>
</dbReference>
<evidence type="ECO:0000256" key="3">
    <source>
        <dbReference type="ARBA" id="ARBA00023054"/>
    </source>
</evidence>
<evidence type="ECO:0000256" key="5">
    <source>
        <dbReference type="SAM" id="Coils"/>
    </source>
</evidence>
<dbReference type="PANTHER" id="PTHR18962:SF0">
    <property type="entry name" value="COILED-COIL DOMAIN-CONTAINING PROTEIN 39"/>
    <property type="match status" value="1"/>
</dbReference>
<dbReference type="GO" id="GO:0005930">
    <property type="term" value="C:axoneme"/>
    <property type="evidence" value="ECO:0007669"/>
    <property type="project" value="InterPro"/>
</dbReference>
<dbReference type="PANTHER" id="PTHR18962">
    <property type="entry name" value="COILED-COIL DOMAIN-CONTAINING PROTEIN 39"/>
    <property type="match status" value="1"/>
</dbReference>
<evidence type="ECO:0000256" key="1">
    <source>
        <dbReference type="ARBA" id="ARBA00005805"/>
    </source>
</evidence>
<proteinExistence type="inferred from homology"/>
<accession>A0AAV8VR19</accession>
<dbReference type="GO" id="GO:0036159">
    <property type="term" value="P:inner dynein arm assembly"/>
    <property type="evidence" value="ECO:0007669"/>
    <property type="project" value="InterPro"/>
</dbReference>
<keyword evidence="7" id="KW-1185">Reference proteome</keyword>
<organism evidence="6 7">
    <name type="scientific">Exocentrus adspersus</name>
    <dbReference type="NCBI Taxonomy" id="1586481"/>
    <lineage>
        <taxon>Eukaryota</taxon>
        <taxon>Metazoa</taxon>
        <taxon>Ecdysozoa</taxon>
        <taxon>Arthropoda</taxon>
        <taxon>Hexapoda</taxon>
        <taxon>Insecta</taxon>
        <taxon>Pterygota</taxon>
        <taxon>Neoptera</taxon>
        <taxon>Endopterygota</taxon>
        <taxon>Coleoptera</taxon>
        <taxon>Polyphaga</taxon>
        <taxon>Cucujiformia</taxon>
        <taxon>Chrysomeloidea</taxon>
        <taxon>Cerambycidae</taxon>
        <taxon>Lamiinae</taxon>
        <taxon>Acanthocinini</taxon>
        <taxon>Exocentrus</taxon>
    </lineage>
</organism>
<evidence type="ECO:0000256" key="2">
    <source>
        <dbReference type="ARBA" id="ARBA00016725"/>
    </source>
</evidence>
<dbReference type="AlphaFoldDB" id="A0AAV8VR19"/>
<name>A0AAV8VR19_9CUCU</name>
<evidence type="ECO:0000256" key="4">
    <source>
        <dbReference type="ARBA" id="ARBA00045182"/>
    </source>
</evidence>
<dbReference type="GO" id="GO:0060285">
    <property type="term" value="P:cilium-dependent cell motility"/>
    <property type="evidence" value="ECO:0007669"/>
    <property type="project" value="TreeGrafter"/>
</dbReference>
<comment type="function">
    <text evidence="4">Required for assembly of dynein regulatory complex (DRC) and inner dynein arm (IDA) complexes, which are responsible for ciliary beat regulation, thereby playing a central role in motility in cilia and flagella. Probably acts together with CCDC40 to form a molecular ruler that determines the 96 nanometer (nm) repeat length and arrangements of components in cilia and flagella. Not required for outer dynein arm complexes assembly.</text>
</comment>
<gene>
    <name evidence="6" type="ORF">NQ315_016320</name>
</gene>
<feature type="coiled-coil region" evidence="5">
    <location>
        <begin position="242"/>
        <end position="346"/>
    </location>
</feature>
<dbReference type="Pfam" id="PF24161">
    <property type="entry name" value="CCDC39"/>
    <property type="match status" value="1"/>
</dbReference>
<dbReference type="GO" id="GO:0060287">
    <property type="term" value="P:epithelial cilium movement involved in determination of left/right asymmetry"/>
    <property type="evidence" value="ECO:0007669"/>
    <property type="project" value="TreeGrafter"/>
</dbReference>
<comment type="similarity">
    <text evidence="1">Belongs to the CCDC39 family.</text>
</comment>
<feature type="coiled-coil region" evidence="5">
    <location>
        <begin position="18"/>
        <end position="59"/>
    </location>
</feature>
<evidence type="ECO:0000313" key="6">
    <source>
        <dbReference type="EMBL" id="KAJ8916181.1"/>
    </source>
</evidence>
<dbReference type="GO" id="GO:0005576">
    <property type="term" value="C:extracellular region"/>
    <property type="evidence" value="ECO:0007669"/>
    <property type="project" value="GOC"/>
</dbReference>
<feature type="coiled-coil region" evidence="5">
    <location>
        <begin position="479"/>
        <end position="534"/>
    </location>
</feature>
<evidence type="ECO:0000313" key="7">
    <source>
        <dbReference type="Proteomes" id="UP001159042"/>
    </source>
</evidence>